<feature type="transmembrane region" description="Helical" evidence="1">
    <location>
        <begin position="182"/>
        <end position="200"/>
    </location>
</feature>
<keyword evidence="1" id="KW-0472">Membrane</keyword>
<organism evidence="2 3">
    <name type="scientific">Winogradskyella thalassocola</name>
    <dbReference type="NCBI Taxonomy" id="262004"/>
    <lineage>
        <taxon>Bacteria</taxon>
        <taxon>Pseudomonadati</taxon>
        <taxon>Bacteroidota</taxon>
        <taxon>Flavobacteriia</taxon>
        <taxon>Flavobacteriales</taxon>
        <taxon>Flavobacteriaceae</taxon>
        <taxon>Winogradskyella</taxon>
    </lineage>
</organism>
<dbReference type="AlphaFoldDB" id="A0A1G7VN33"/>
<dbReference type="RefSeq" id="WP_139180991.1">
    <property type="nucleotide sequence ID" value="NZ_FNCZ01000001.1"/>
</dbReference>
<sequence length="217" mass="25008">MKNSKIWLAKLLVVFQLCLFGQENDSNIEKTIDYSDLTEITNIDFSGYTIKEYSIAFDNALHMKNDSLNTINVMKGSVVLSVLAKQVNNEITSHTIDSNASETKDLLAKFRTQNYYVYQPEVSIIIKFFGYMCMGEYSHIYNIMTTNTKTLPIVIFLVLFLCVMMLHLFGKIKWRFKRITNKVIIISLIIFVIMSIGFKLTCDCNVGEYSFYGIEIN</sequence>
<proteinExistence type="predicted"/>
<feature type="transmembrane region" description="Helical" evidence="1">
    <location>
        <begin position="151"/>
        <end position="170"/>
    </location>
</feature>
<accession>A0A1G7VN33</accession>
<keyword evidence="3" id="KW-1185">Reference proteome</keyword>
<keyword evidence="1" id="KW-0812">Transmembrane</keyword>
<evidence type="ECO:0000313" key="3">
    <source>
        <dbReference type="Proteomes" id="UP000199492"/>
    </source>
</evidence>
<dbReference type="Proteomes" id="UP000199492">
    <property type="component" value="Unassembled WGS sequence"/>
</dbReference>
<keyword evidence="1" id="KW-1133">Transmembrane helix</keyword>
<evidence type="ECO:0000313" key="2">
    <source>
        <dbReference type="EMBL" id="SDG61107.1"/>
    </source>
</evidence>
<name>A0A1G7VN33_9FLAO</name>
<dbReference type="EMBL" id="FNCZ01000001">
    <property type="protein sequence ID" value="SDG61107.1"/>
    <property type="molecule type" value="Genomic_DNA"/>
</dbReference>
<evidence type="ECO:0000256" key="1">
    <source>
        <dbReference type="SAM" id="Phobius"/>
    </source>
</evidence>
<protein>
    <submittedName>
        <fullName evidence="2">Uncharacterized protein</fullName>
    </submittedName>
</protein>
<gene>
    <name evidence="2" type="ORF">SAMN04489796_10171</name>
</gene>
<reference evidence="3" key="1">
    <citation type="submission" date="2016-10" db="EMBL/GenBank/DDBJ databases">
        <authorList>
            <person name="Varghese N."/>
            <person name="Submissions S."/>
        </authorList>
    </citation>
    <scope>NUCLEOTIDE SEQUENCE [LARGE SCALE GENOMIC DNA]</scope>
    <source>
        <strain evidence="3">DSM 15363</strain>
    </source>
</reference>